<keyword evidence="1" id="KW-1133">Transmembrane helix</keyword>
<feature type="transmembrane region" description="Helical" evidence="1">
    <location>
        <begin position="82"/>
        <end position="101"/>
    </location>
</feature>
<name>A0ABN1VWE5_9ACTN</name>
<gene>
    <name evidence="2" type="ORF">GCM10009606_21210</name>
</gene>
<feature type="transmembrane region" description="Helical" evidence="1">
    <location>
        <begin position="107"/>
        <end position="127"/>
    </location>
</feature>
<accession>A0ABN1VWE5</accession>
<reference evidence="2 3" key="1">
    <citation type="journal article" date="2019" name="Int. J. Syst. Evol. Microbiol.">
        <title>The Global Catalogue of Microorganisms (GCM) 10K type strain sequencing project: providing services to taxonomists for standard genome sequencing and annotation.</title>
        <authorList>
            <consortium name="The Broad Institute Genomics Platform"/>
            <consortium name="The Broad Institute Genome Sequencing Center for Infectious Disease"/>
            <person name="Wu L."/>
            <person name="Ma J."/>
        </authorList>
    </citation>
    <scope>NUCLEOTIDE SEQUENCE [LARGE SCALE GENOMIC DNA]</scope>
    <source>
        <strain evidence="2 3">JCM 11813</strain>
    </source>
</reference>
<evidence type="ECO:0000313" key="2">
    <source>
        <dbReference type="EMBL" id="GAA1141510.1"/>
    </source>
</evidence>
<keyword evidence="1" id="KW-0812">Transmembrane</keyword>
<organism evidence="2 3">
    <name type="scientific">Nocardioides aquiterrae</name>
    <dbReference type="NCBI Taxonomy" id="203799"/>
    <lineage>
        <taxon>Bacteria</taxon>
        <taxon>Bacillati</taxon>
        <taxon>Actinomycetota</taxon>
        <taxon>Actinomycetes</taxon>
        <taxon>Propionibacteriales</taxon>
        <taxon>Nocardioidaceae</taxon>
        <taxon>Nocardioides</taxon>
    </lineage>
</organism>
<proteinExistence type="predicted"/>
<evidence type="ECO:0000256" key="1">
    <source>
        <dbReference type="SAM" id="Phobius"/>
    </source>
</evidence>
<dbReference type="EMBL" id="BAAAJE010000007">
    <property type="protein sequence ID" value="GAA1141510.1"/>
    <property type="molecule type" value="Genomic_DNA"/>
</dbReference>
<dbReference type="Proteomes" id="UP001499979">
    <property type="component" value="Unassembled WGS sequence"/>
</dbReference>
<sequence>MKRPDATPAVPAAPATPLEPVPVVRPFGWTLIVAAGIGVVLATWLIYGTGADGMWAGYRDGFAATVVLVCAMGLNTSLPKRPLLGIVALAGILLILFAVFLDDPTTVFVSELVGGASMLAGAILYGAGDR</sequence>
<feature type="transmembrane region" description="Helical" evidence="1">
    <location>
        <begin position="27"/>
        <end position="47"/>
    </location>
</feature>
<keyword evidence="1" id="KW-0472">Membrane</keyword>
<protein>
    <submittedName>
        <fullName evidence="2">Uncharacterized protein</fullName>
    </submittedName>
</protein>
<comment type="caution">
    <text evidence="2">The sequence shown here is derived from an EMBL/GenBank/DDBJ whole genome shotgun (WGS) entry which is preliminary data.</text>
</comment>
<evidence type="ECO:0000313" key="3">
    <source>
        <dbReference type="Proteomes" id="UP001499979"/>
    </source>
</evidence>
<keyword evidence="3" id="KW-1185">Reference proteome</keyword>